<evidence type="ECO:0000313" key="2">
    <source>
        <dbReference type="Proteomes" id="UP000078540"/>
    </source>
</evidence>
<dbReference type="EMBL" id="KQ976579">
    <property type="protein sequence ID" value="KYM79984.1"/>
    <property type="molecule type" value="Genomic_DNA"/>
</dbReference>
<evidence type="ECO:0000313" key="1">
    <source>
        <dbReference type="EMBL" id="KYM79984.1"/>
    </source>
</evidence>
<gene>
    <name evidence="1" type="ORF">ALC53_09510</name>
</gene>
<protein>
    <submittedName>
        <fullName evidence="1">Uncharacterized protein</fullName>
    </submittedName>
</protein>
<dbReference type="AlphaFoldDB" id="A0A195B711"/>
<organism evidence="1 2">
    <name type="scientific">Atta colombica</name>
    <dbReference type="NCBI Taxonomy" id="520822"/>
    <lineage>
        <taxon>Eukaryota</taxon>
        <taxon>Metazoa</taxon>
        <taxon>Ecdysozoa</taxon>
        <taxon>Arthropoda</taxon>
        <taxon>Hexapoda</taxon>
        <taxon>Insecta</taxon>
        <taxon>Pterygota</taxon>
        <taxon>Neoptera</taxon>
        <taxon>Endopterygota</taxon>
        <taxon>Hymenoptera</taxon>
        <taxon>Apocrita</taxon>
        <taxon>Aculeata</taxon>
        <taxon>Formicoidea</taxon>
        <taxon>Formicidae</taxon>
        <taxon>Myrmicinae</taxon>
        <taxon>Atta</taxon>
    </lineage>
</organism>
<proteinExistence type="predicted"/>
<reference evidence="1 2" key="1">
    <citation type="submission" date="2015-09" db="EMBL/GenBank/DDBJ databases">
        <title>Atta colombica WGS genome.</title>
        <authorList>
            <person name="Nygaard S."/>
            <person name="Hu H."/>
            <person name="Boomsma J."/>
            <person name="Zhang G."/>
        </authorList>
    </citation>
    <scope>NUCLEOTIDE SEQUENCE [LARGE SCALE GENOMIC DNA]</scope>
    <source>
        <strain evidence="1">Treedump-2</strain>
        <tissue evidence="1">Whole body</tissue>
    </source>
</reference>
<name>A0A195B711_9HYME</name>
<sequence length="135" mass="15488">MDPRIRERKSSSCVISHRRGRGSNSRTVKSLLTRETFIAEICLQVFRCYVIHALSMQCYNDAFDLVHAFPRLLHKELPRERARARASCFIRCENEAGTDGGQRRERIESGRLQVALIALNLLRGFYEIYSGTGVI</sequence>
<keyword evidence="2" id="KW-1185">Reference proteome</keyword>
<accession>A0A195B711</accession>
<dbReference type="Proteomes" id="UP000078540">
    <property type="component" value="Unassembled WGS sequence"/>
</dbReference>